<dbReference type="EMBL" id="KB446555">
    <property type="protein sequence ID" value="EME87149.1"/>
    <property type="molecule type" value="Genomic_DNA"/>
</dbReference>
<keyword evidence="3" id="KW-1185">Reference proteome</keyword>
<feature type="transmembrane region" description="Helical" evidence="1">
    <location>
        <begin position="137"/>
        <end position="161"/>
    </location>
</feature>
<reference evidence="2 3" key="1">
    <citation type="journal article" date="2012" name="PLoS Pathog.">
        <title>Diverse lifestyles and strategies of plant pathogenesis encoded in the genomes of eighteen Dothideomycetes fungi.</title>
        <authorList>
            <person name="Ohm R.A."/>
            <person name="Feau N."/>
            <person name="Henrissat B."/>
            <person name="Schoch C.L."/>
            <person name="Horwitz B.A."/>
            <person name="Barry K.W."/>
            <person name="Condon B.J."/>
            <person name="Copeland A.C."/>
            <person name="Dhillon B."/>
            <person name="Glaser F."/>
            <person name="Hesse C.N."/>
            <person name="Kosti I."/>
            <person name="LaButti K."/>
            <person name="Lindquist E.A."/>
            <person name="Lucas S."/>
            <person name="Salamov A.A."/>
            <person name="Bradshaw R.E."/>
            <person name="Ciuffetti L."/>
            <person name="Hamelin R.C."/>
            <person name="Kema G.H.J."/>
            <person name="Lawrence C."/>
            <person name="Scott J.A."/>
            <person name="Spatafora J.W."/>
            <person name="Turgeon B.G."/>
            <person name="de Wit P.J.G.M."/>
            <person name="Zhong S."/>
            <person name="Goodwin S.B."/>
            <person name="Grigoriev I.V."/>
        </authorList>
    </citation>
    <scope>NUCLEOTIDE SEQUENCE [LARGE SCALE GENOMIC DNA]</scope>
    <source>
        <strain evidence="2 3">CIRAD86</strain>
    </source>
</reference>
<feature type="non-terminal residue" evidence="2">
    <location>
        <position position="1"/>
    </location>
</feature>
<sequence length="283" mass="31745">TPPPLPPPALPLNLKNHKIAIACNWIPIIFSGGFLPLVFYFPLHYTTTLNLRYILTIPLVLTAITTLFSLASRIYSLAKPGSKCRPLHPKNHDEINTTNWDFWTLDFFTYNYLFGFFLVTILISIGIGISATKLRIVALPLSVLVLYICAEMVMAEIGIWAKWKAPFWISSIPKGGVLRPAVFVIVEDVVAVEGKGGREWREVWGKRYEADEEMRRFLGEMDFVWGVSGLGLVGGIWGVVFGVSNSEVGFVVGWIAPWVWAGGLTGLTIWRAKGMLGRSRRRY</sequence>
<feature type="transmembrane region" description="Helical" evidence="1">
    <location>
        <begin position="112"/>
        <end position="131"/>
    </location>
</feature>
<keyword evidence="1" id="KW-0812">Transmembrane</keyword>
<organism evidence="2 3">
    <name type="scientific">Pseudocercospora fijiensis (strain CIRAD86)</name>
    <name type="common">Black leaf streak disease fungus</name>
    <name type="synonym">Mycosphaerella fijiensis</name>
    <dbReference type="NCBI Taxonomy" id="383855"/>
    <lineage>
        <taxon>Eukaryota</taxon>
        <taxon>Fungi</taxon>
        <taxon>Dikarya</taxon>
        <taxon>Ascomycota</taxon>
        <taxon>Pezizomycotina</taxon>
        <taxon>Dothideomycetes</taxon>
        <taxon>Dothideomycetidae</taxon>
        <taxon>Mycosphaerellales</taxon>
        <taxon>Mycosphaerellaceae</taxon>
        <taxon>Pseudocercospora</taxon>
    </lineage>
</organism>
<dbReference type="eggNOG" id="ENOG502S6PD">
    <property type="taxonomic scope" value="Eukaryota"/>
</dbReference>
<name>N1Q5L3_PSEFD</name>
<evidence type="ECO:0000313" key="3">
    <source>
        <dbReference type="Proteomes" id="UP000016932"/>
    </source>
</evidence>
<proteinExistence type="predicted"/>
<dbReference type="RefSeq" id="XP_007920698.1">
    <property type="nucleotide sequence ID" value="XM_007922507.1"/>
</dbReference>
<gene>
    <name evidence="2" type="ORF">MYCFIDRAFT_120259</name>
</gene>
<dbReference type="AlphaFoldDB" id="N1Q5L3"/>
<dbReference type="KEGG" id="pfj:MYCFIDRAFT_120259"/>
<keyword evidence="1" id="KW-0472">Membrane</keyword>
<dbReference type="GeneID" id="19330411"/>
<dbReference type="PANTHER" id="PTHR42024">
    <property type="entry name" value="AMINO ACID PERMEASE_ SLC12A DOMAIN-CONTAINING PROTEIN"/>
    <property type="match status" value="1"/>
</dbReference>
<feature type="transmembrane region" description="Helical" evidence="1">
    <location>
        <begin position="53"/>
        <end position="75"/>
    </location>
</feature>
<dbReference type="VEuPathDB" id="FungiDB:MYCFIDRAFT_120259"/>
<feature type="transmembrane region" description="Helical" evidence="1">
    <location>
        <begin position="223"/>
        <end position="244"/>
    </location>
</feature>
<dbReference type="PANTHER" id="PTHR42024:SF1">
    <property type="entry name" value="AMINO ACID PERMEASE_ SLC12A DOMAIN-CONTAINING PROTEIN"/>
    <property type="match status" value="1"/>
</dbReference>
<evidence type="ECO:0000313" key="2">
    <source>
        <dbReference type="EMBL" id="EME87149.1"/>
    </source>
</evidence>
<dbReference type="HOGENOM" id="CLU_038384_2_0_1"/>
<dbReference type="Proteomes" id="UP000016932">
    <property type="component" value="Unassembled WGS sequence"/>
</dbReference>
<feature type="non-terminal residue" evidence="2">
    <location>
        <position position="283"/>
    </location>
</feature>
<keyword evidence="1" id="KW-1133">Transmembrane helix</keyword>
<protein>
    <submittedName>
        <fullName evidence="2">Uncharacterized protein</fullName>
    </submittedName>
</protein>
<evidence type="ECO:0000256" key="1">
    <source>
        <dbReference type="SAM" id="Phobius"/>
    </source>
</evidence>
<accession>N1Q5L3</accession>
<feature type="transmembrane region" description="Helical" evidence="1">
    <location>
        <begin position="19"/>
        <end position="41"/>
    </location>
</feature>
<dbReference type="OrthoDB" id="4838853at2759"/>
<feature type="transmembrane region" description="Helical" evidence="1">
    <location>
        <begin position="250"/>
        <end position="272"/>
    </location>
</feature>